<gene>
    <name evidence="2" type="ORF">A4X09_0g7330</name>
</gene>
<reference evidence="2" key="1">
    <citation type="submission" date="2016-04" db="EMBL/GenBank/DDBJ databases">
        <authorList>
            <person name="Nguyen H.D."/>
            <person name="Samba Siva P."/>
            <person name="Cullis J."/>
            <person name="Levesque C.A."/>
            <person name="Hambleton S."/>
        </authorList>
    </citation>
    <scope>NUCLEOTIDE SEQUENCE</scope>
    <source>
        <strain evidence="2">DAOMC 236422</strain>
    </source>
</reference>
<comment type="caution">
    <text evidence="2">The sequence shown here is derived from an EMBL/GenBank/DDBJ whole genome shotgun (WGS) entry which is preliminary data.</text>
</comment>
<protein>
    <recommendedName>
        <fullName evidence="1">Reverse transcriptase domain-containing protein</fullName>
    </recommendedName>
</protein>
<dbReference type="EMBL" id="LWDG02000706">
    <property type="protein sequence ID" value="KAE8263053.1"/>
    <property type="molecule type" value="Genomic_DNA"/>
</dbReference>
<dbReference type="CDD" id="cd01650">
    <property type="entry name" value="RT_nLTR_like"/>
    <property type="match status" value="1"/>
</dbReference>
<proteinExistence type="predicted"/>
<evidence type="ECO:0000313" key="2">
    <source>
        <dbReference type="EMBL" id="KAE8263053.1"/>
    </source>
</evidence>
<name>A0A8X7T1R7_9BASI</name>
<dbReference type="Pfam" id="PF00078">
    <property type="entry name" value="RVT_1"/>
    <property type="match status" value="1"/>
</dbReference>
<dbReference type="PANTHER" id="PTHR19446">
    <property type="entry name" value="REVERSE TRANSCRIPTASES"/>
    <property type="match status" value="1"/>
</dbReference>
<evidence type="ECO:0000313" key="3">
    <source>
        <dbReference type="Proteomes" id="UP000078113"/>
    </source>
</evidence>
<sequence>MGSLPSLLQRYRSALEALELNLALPFSSRLAAAELRLSSWLASANASPRTTPLPDLRFNGTLCTTPIAKLGALHAFFSALYTPSPLPLTFEADCAMLFHHLLSSLPPEVASRLAVPFTADEVSASLRFANRRASAGPDGLPYRVWLELLPVTGPLLADLANDLGAGAPLEVQARSVILPKSGDLSDLGCYRPISISNSFVRTLARMLSARLLSAAEYLLPWNQAAFLPGRRTTLVSGILQGLTDLSAVSSSASPAAFIVVSLDQRKAYDRVRHEWLFACLRRLGLPALLLRLLGALYGSASTRFSTADGLTALVRFLSGVLQGDPSSCIIYNLTLQPFLDLLRAWGVGIPVPGLGFLTSLAFADDVLTFLSASAHGLHQWQMLLTALTLYQRTSNAEVNVAKSSFWLVGTPSPADMPATLELVAALSA</sequence>
<accession>A0A8X7T1R7</accession>
<dbReference type="Proteomes" id="UP000078113">
    <property type="component" value="Unassembled WGS sequence"/>
</dbReference>
<dbReference type="InterPro" id="IPR043502">
    <property type="entry name" value="DNA/RNA_pol_sf"/>
</dbReference>
<reference evidence="2" key="2">
    <citation type="journal article" date="2019" name="IMA Fungus">
        <title>Genome sequencing and comparison of five Tilletia species to identify candidate genes for the detection of regulated species infecting wheat.</title>
        <authorList>
            <person name="Nguyen H.D.T."/>
            <person name="Sultana T."/>
            <person name="Kesanakurti P."/>
            <person name="Hambleton S."/>
        </authorList>
    </citation>
    <scope>NUCLEOTIDE SEQUENCE</scope>
    <source>
        <strain evidence="2">DAOMC 236422</strain>
    </source>
</reference>
<dbReference type="AlphaFoldDB" id="A0A8X7T1R7"/>
<dbReference type="InterPro" id="IPR000477">
    <property type="entry name" value="RT_dom"/>
</dbReference>
<dbReference type="SUPFAM" id="SSF56672">
    <property type="entry name" value="DNA/RNA polymerases"/>
    <property type="match status" value="1"/>
</dbReference>
<keyword evidence="3" id="KW-1185">Reference proteome</keyword>
<evidence type="ECO:0000259" key="1">
    <source>
        <dbReference type="PROSITE" id="PS50878"/>
    </source>
</evidence>
<organism evidence="2 3">
    <name type="scientific">Tilletia walkeri</name>
    <dbReference type="NCBI Taxonomy" id="117179"/>
    <lineage>
        <taxon>Eukaryota</taxon>
        <taxon>Fungi</taxon>
        <taxon>Dikarya</taxon>
        <taxon>Basidiomycota</taxon>
        <taxon>Ustilaginomycotina</taxon>
        <taxon>Exobasidiomycetes</taxon>
        <taxon>Tilletiales</taxon>
        <taxon>Tilletiaceae</taxon>
        <taxon>Tilletia</taxon>
    </lineage>
</organism>
<dbReference type="PROSITE" id="PS50878">
    <property type="entry name" value="RT_POL"/>
    <property type="match status" value="1"/>
</dbReference>
<feature type="domain" description="Reverse transcriptase" evidence="1">
    <location>
        <begin position="159"/>
        <end position="412"/>
    </location>
</feature>